<proteinExistence type="predicted"/>
<dbReference type="Proteomes" id="UP000694865">
    <property type="component" value="Unplaced"/>
</dbReference>
<feature type="region of interest" description="Disordered" evidence="1">
    <location>
        <begin position="1"/>
        <end position="20"/>
    </location>
</feature>
<feature type="compositionally biased region" description="Polar residues" evidence="1">
    <location>
        <begin position="1"/>
        <end position="10"/>
    </location>
</feature>
<name>A0ABM0MJI3_SACKO</name>
<sequence>MDTAVASGNDNGVVDYGTDPETEEKKKHHLVLTKKLHAHYSQQLNSCLVSLSKFEKATKLFIIALRSIRTDDVDIIPTLRYVEEKLKECTDDPEMTNTYIIIDAFLQNIHNFRIFRQQIKMNIYLTMKNFPEELMNSVQKRTYDELEVMLNTWSTLTSRDYDLSKIEHSSVEDHHELFDDEAEIKTYQGIMSVLPKLADMANRIDFLLIKYQM</sequence>
<keyword evidence="2" id="KW-1185">Reference proteome</keyword>
<accession>A0ABM0MJI3</accession>
<organism evidence="2 3">
    <name type="scientific">Saccoglossus kowalevskii</name>
    <name type="common">Acorn worm</name>
    <dbReference type="NCBI Taxonomy" id="10224"/>
    <lineage>
        <taxon>Eukaryota</taxon>
        <taxon>Metazoa</taxon>
        <taxon>Hemichordata</taxon>
        <taxon>Enteropneusta</taxon>
        <taxon>Harrimaniidae</taxon>
        <taxon>Saccoglossus</taxon>
    </lineage>
</organism>
<evidence type="ECO:0000313" key="2">
    <source>
        <dbReference type="Proteomes" id="UP000694865"/>
    </source>
</evidence>
<reference evidence="3" key="1">
    <citation type="submission" date="2025-08" db="UniProtKB">
        <authorList>
            <consortium name="RefSeq"/>
        </authorList>
    </citation>
    <scope>IDENTIFICATION</scope>
    <source>
        <tissue evidence="3">Testes</tissue>
    </source>
</reference>
<dbReference type="RefSeq" id="XP_006820174.1">
    <property type="nucleotide sequence ID" value="XM_006820111.1"/>
</dbReference>
<evidence type="ECO:0000313" key="3">
    <source>
        <dbReference type="RefSeq" id="XP_006820174.1"/>
    </source>
</evidence>
<protein>
    <submittedName>
        <fullName evidence="3">Uncharacterized protein LOC102805853</fullName>
    </submittedName>
</protein>
<gene>
    <name evidence="3" type="primary">LOC102805853</name>
</gene>
<dbReference type="GeneID" id="102805853"/>
<evidence type="ECO:0000256" key="1">
    <source>
        <dbReference type="SAM" id="MobiDB-lite"/>
    </source>
</evidence>